<evidence type="ECO:0000256" key="3">
    <source>
        <dbReference type="SAM" id="Coils"/>
    </source>
</evidence>
<feature type="compositionally biased region" description="Basic and acidic residues" evidence="4">
    <location>
        <begin position="174"/>
        <end position="183"/>
    </location>
</feature>
<feature type="compositionally biased region" description="Basic and acidic residues" evidence="4">
    <location>
        <begin position="667"/>
        <end position="711"/>
    </location>
</feature>
<feature type="compositionally biased region" description="Low complexity" evidence="4">
    <location>
        <begin position="251"/>
        <end position="266"/>
    </location>
</feature>
<feature type="compositionally biased region" description="Basic and acidic residues" evidence="4">
    <location>
        <begin position="435"/>
        <end position="444"/>
    </location>
</feature>
<evidence type="ECO:0000256" key="4">
    <source>
        <dbReference type="SAM" id="MobiDB-lite"/>
    </source>
</evidence>
<feature type="region of interest" description="Disordered" evidence="4">
    <location>
        <begin position="650"/>
        <end position="714"/>
    </location>
</feature>
<evidence type="ECO:0000313" key="6">
    <source>
        <dbReference type="RefSeq" id="XP_002735485.1"/>
    </source>
</evidence>
<name>A0ABM0GR46_SACKO</name>
<protein>
    <submittedName>
        <fullName evidence="6">Protein FAM161B-like</fullName>
    </submittedName>
</protein>
<keyword evidence="5" id="KW-1185">Reference proteome</keyword>
<feature type="region of interest" description="Disordered" evidence="4">
    <location>
        <begin position="726"/>
        <end position="782"/>
    </location>
</feature>
<dbReference type="Proteomes" id="UP000694865">
    <property type="component" value="Unplaced"/>
</dbReference>
<dbReference type="RefSeq" id="XP_002735485.1">
    <property type="nucleotide sequence ID" value="XM_002735439.2"/>
</dbReference>
<gene>
    <name evidence="6" type="primary">LOC100378967</name>
</gene>
<keyword evidence="2 3" id="KW-0175">Coiled coil</keyword>
<dbReference type="Pfam" id="PF10595">
    <property type="entry name" value="FAM161A_B"/>
    <property type="match status" value="1"/>
</dbReference>
<reference evidence="6" key="1">
    <citation type="submission" date="2025-08" db="UniProtKB">
        <authorList>
            <consortium name="RefSeq"/>
        </authorList>
    </citation>
    <scope>IDENTIFICATION</scope>
    <source>
        <tissue evidence="6">Testes</tissue>
    </source>
</reference>
<feature type="compositionally biased region" description="Basic residues" evidence="4">
    <location>
        <begin position="422"/>
        <end position="431"/>
    </location>
</feature>
<feature type="coiled-coil region" evidence="3">
    <location>
        <begin position="611"/>
        <end position="640"/>
    </location>
</feature>
<feature type="region of interest" description="Disordered" evidence="4">
    <location>
        <begin position="173"/>
        <end position="218"/>
    </location>
</feature>
<feature type="compositionally biased region" description="Polar residues" evidence="4">
    <location>
        <begin position="752"/>
        <end position="764"/>
    </location>
</feature>
<accession>A0ABM0GR46</accession>
<feature type="compositionally biased region" description="Polar residues" evidence="4">
    <location>
        <begin position="773"/>
        <end position="782"/>
    </location>
</feature>
<organism evidence="5 6">
    <name type="scientific">Saccoglossus kowalevskii</name>
    <name type="common">Acorn worm</name>
    <dbReference type="NCBI Taxonomy" id="10224"/>
    <lineage>
        <taxon>Eukaryota</taxon>
        <taxon>Metazoa</taxon>
        <taxon>Hemichordata</taxon>
        <taxon>Enteropneusta</taxon>
        <taxon>Harrimaniidae</taxon>
        <taxon>Saccoglossus</taxon>
    </lineage>
</organism>
<dbReference type="PANTHER" id="PTHR21501">
    <property type="entry name" value="PROTEIN FAM-161"/>
    <property type="match status" value="1"/>
</dbReference>
<sequence>MATGHTLAVVTNSCVKPPKNPRTKLAATLNERDHSLRSSWKGQLGVSDSYAFDNRRRDDVDIIPLEPPGQQLSHGTLPPDKTDLMIASLTEDVSNLTDEEFYRRLMELKNEHKKTLGMVERLYSARSENETHHCYPGECIHLADHHKTRHIDEEIEEVNKSLEELQRSYRLGSHLKDNVRDMSAKPPLPTSSSKPQSKIAHSESPVRRSSPGTLLRSNSYSGEDWKDITLNTSTSLDLSASNDDLTLNDNASTSSAPTRSRPSSATAVIDDMWDGFSVDDYAPRSRSRTRVSSRASSRASSKEWSPKITIPKPFKMTLRDSGRVKKKSKAAEQLEKELLEKQKMEEAECQKKFKASPAPAHTFLPLYDEIVDKQEEKRIINREFSKELVKSYEKPFKFMRREEEKKKRRMAMSFPVSENKSKAKPKFRAKPIPKSVKDPTVNDKIQEEEEYRKIRIKMRAEEMLRQSSLPPNMEVRGREYTDGRSRHRMLQDRENRAFITKEHQFAPKINPTVPDYDDNFRKFQKKMTKKKLEKEATAVQPFNLRTSRIRSKSKERILQEMEEDSRTLAQRWPYLRSRSMSPTPRGSINIPEDSIPAKMTQAAQLRESAVRKSLEERTEQERAELERERMNRLRERKMRKFIVQKALANDQSETLQSTQSRKIKQFRQSERSRKEEYEQQLHEMMSRIETRPLLFERESQTNAKRQAEKKYQQALRDAGIEETFILRKSGGKASARDDPCDSDDGDDDKYTYSFSGSTSQSAQHKYTDDDPSDISSIQTEED</sequence>
<feature type="region of interest" description="Disordered" evidence="4">
    <location>
        <begin position="236"/>
        <end position="266"/>
    </location>
</feature>
<dbReference type="InterPro" id="IPR051655">
    <property type="entry name" value="FAM161"/>
</dbReference>
<feature type="compositionally biased region" description="Polar residues" evidence="4">
    <location>
        <begin position="650"/>
        <end position="660"/>
    </location>
</feature>
<evidence type="ECO:0000256" key="2">
    <source>
        <dbReference type="ARBA" id="ARBA00023054"/>
    </source>
</evidence>
<feature type="compositionally biased region" description="Polar residues" evidence="4">
    <location>
        <begin position="236"/>
        <end position="250"/>
    </location>
</feature>
<feature type="region of interest" description="Disordered" evidence="4">
    <location>
        <begin position="402"/>
        <end position="444"/>
    </location>
</feature>
<comment type="similarity">
    <text evidence="1">Belongs to the FAM161 family.</text>
</comment>
<dbReference type="PANTHER" id="PTHR21501:SF1">
    <property type="entry name" value="PROTEIN FAM-161"/>
    <property type="match status" value="1"/>
</dbReference>
<feature type="region of interest" description="Disordered" evidence="4">
    <location>
        <begin position="280"/>
        <end position="304"/>
    </location>
</feature>
<evidence type="ECO:0000313" key="5">
    <source>
        <dbReference type="Proteomes" id="UP000694865"/>
    </source>
</evidence>
<evidence type="ECO:0000256" key="1">
    <source>
        <dbReference type="ARBA" id="ARBA00006663"/>
    </source>
</evidence>
<proteinExistence type="inferred from homology"/>
<dbReference type="GeneID" id="100378967"/>
<dbReference type="InterPro" id="IPR019579">
    <property type="entry name" value="FAM161A/B"/>
</dbReference>